<evidence type="ECO:0000313" key="3">
    <source>
        <dbReference type="Proteomes" id="UP000006633"/>
    </source>
</evidence>
<dbReference type="AlphaFoldDB" id="D7A504"/>
<dbReference type="eggNOG" id="COG4733">
    <property type="taxonomic scope" value="Bacteria"/>
</dbReference>
<dbReference type="Pfam" id="PF09206">
    <property type="entry name" value="ArabFuran-catal"/>
    <property type="match status" value="1"/>
</dbReference>
<gene>
    <name evidence="2" type="ordered locus">Snov_0721</name>
</gene>
<dbReference type="HOGENOM" id="CLU_956170_0_0_5"/>
<feature type="domain" description="Alpha-L-arabinofuranosidase B catalytic" evidence="1">
    <location>
        <begin position="31"/>
        <end position="104"/>
    </location>
</feature>
<evidence type="ECO:0000313" key="2">
    <source>
        <dbReference type="EMBL" id="ADH88052.1"/>
    </source>
</evidence>
<organism evidence="2 3">
    <name type="scientific">Ancylobacter novellus (strain ATCC 8093 / DSM 506 / JCM 20403 / CCM 1077 / IAM 12100 / NBRC 12443 / NCIMB 10456)</name>
    <name type="common">Starkeya novella</name>
    <dbReference type="NCBI Taxonomy" id="639283"/>
    <lineage>
        <taxon>Bacteria</taxon>
        <taxon>Pseudomonadati</taxon>
        <taxon>Pseudomonadota</taxon>
        <taxon>Alphaproteobacteria</taxon>
        <taxon>Hyphomicrobiales</taxon>
        <taxon>Xanthobacteraceae</taxon>
        <taxon>Ancylobacter</taxon>
    </lineage>
</organism>
<dbReference type="STRING" id="639283.Snov_0721"/>
<accession>D7A504</accession>
<sequence length="291" mass="30053">MAARFGLGLDLPHRHAHGAAPPLEPLAAQLYAAYGLCRLVSAYAGPCVRVRRSSDNAQLDIGFAGGLIDVPALLAFVGTTSGTVATWYDQSGNGRHAGQGSAASQPRLVNAGVLDVGPSGRPVLVFDGVNDWLAPASAQGFARNTGHVTVAIAAQPVLNDNEFLFMCLNASGAHRASLCLPPATNLVQAIGTRIDGAANQSFGRDRGSGSKRFIARFRYGEGQGDIAVDGAVTTSGFHDAGLTSDTDPATSLRIGSAWSDLYFTGSMSTLVLARAALDMASLDAALARTMP</sequence>
<dbReference type="GO" id="GO:0031221">
    <property type="term" value="P:arabinan metabolic process"/>
    <property type="evidence" value="ECO:0007669"/>
    <property type="project" value="InterPro"/>
</dbReference>
<dbReference type="OrthoDB" id="9145816at2"/>
<dbReference type="RefSeq" id="WP_013165557.1">
    <property type="nucleotide sequence ID" value="NC_014217.1"/>
</dbReference>
<dbReference type="GO" id="GO:0046556">
    <property type="term" value="F:alpha-L-arabinofuranosidase activity"/>
    <property type="evidence" value="ECO:0007669"/>
    <property type="project" value="InterPro"/>
</dbReference>
<name>D7A504_ANCN5</name>
<reference evidence="2 3" key="1">
    <citation type="journal article" date="2012" name="Stand. Genomic Sci.">
        <title>Complete genome sequence of the facultatively chemolithoautotrophic and methylotrophic alpha Proteobacterium Starkeya novella type strain (ATCC 8093(T)).</title>
        <authorList>
            <person name="Kappler U."/>
            <person name="Davenport K."/>
            <person name="Beatson S."/>
            <person name="Lucas S."/>
            <person name="Lapidus A."/>
            <person name="Copeland A."/>
            <person name="Berry K.W."/>
            <person name="Glavina Del Rio T."/>
            <person name="Hammon N."/>
            <person name="Dalin E."/>
            <person name="Tice H."/>
            <person name="Pitluck S."/>
            <person name="Richardson P."/>
            <person name="Bruce D."/>
            <person name="Goodwin L.A."/>
            <person name="Han C."/>
            <person name="Tapia R."/>
            <person name="Detter J.C."/>
            <person name="Chang Y.J."/>
            <person name="Jeffries C.D."/>
            <person name="Land M."/>
            <person name="Hauser L."/>
            <person name="Kyrpides N.C."/>
            <person name="Goker M."/>
            <person name="Ivanova N."/>
            <person name="Klenk H.P."/>
            <person name="Woyke T."/>
        </authorList>
    </citation>
    <scope>NUCLEOTIDE SEQUENCE [LARGE SCALE GENOMIC DNA]</scope>
    <source>
        <strain evidence="3">ATCC 8093 / DSM 506 / JCM 20403 / CCM 1077 / IAM 12100 / NBRC 12443 / NCIMB 10456</strain>
    </source>
</reference>
<dbReference type="Proteomes" id="UP000006633">
    <property type="component" value="Chromosome"/>
</dbReference>
<dbReference type="KEGG" id="sno:Snov_0721"/>
<protein>
    <recommendedName>
        <fullName evidence="1">Alpha-L-arabinofuranosidase B catalytic domain-containing protein</fullName>
    </recommendedName>
</protein>
<dbReference type="EMBL" id="CP002026">
    <property type="protein sequence ID" value="ADH88052.1"/>
    <property type="molecule type" value="Genomic_DNA"/>
</dbReference>
<proteinExistence type="predicted"/>
<dbReference type="InterPro" id="IPR015289">
    <property type="entry name" value="A-L-arabinofuranosidase_B_cat"/>
</dbReference>
<evidence type="ECO:0000259" key="1">
    <source>
        <dbReference type="Pfam" id="PF09206"/>
    </source>
</evidence>
<keyword evidence="3" id="KW-1185">Reference proteome</keyword>
<dbReference type="Gene3D" id="2.60.120.200">
    <property type="match status" value="1"/>
</dbReference>